<feature type="region of interest" description="Disordered" evidence="1">
    <location>
        <begin position="111"/>
        <end position="139"/>
    </location>
</feature>
<feature type="compositionally biased region" description="Low complexity" evidence="1">
    <location>
        <begin position="32"/>
        <end position="50"/>
    </location>
</feature>
<accession>M2QV58</accession>
<evidence type="ECO:0000256" key="1">
    <source>
        <dbReference type="SAM" id="MobiDB-lite"/>
    </source>
</evidence>
<dbReference type="EMBL" id="KB446197">
    <property type="protein sequence ID" value="EMD30401.1"/>
    <property type="molecule type" value="Genomic_DNA"/>
</dbReference>
<feature type="signal peptide" evidence="2">
    <location>
        <begin position="1"/>
        <end position="19"/>
    </location>
</feature>
<evidence type="ECO:0000313" key="4">
    <source>
        <dbReference type="Proteomes" id="UP000016930"/>
    </source>
</evidence>
<proteinExistence type="predicted"/>
<sequence>ILLPLVRAFASLAVRYLSALLPASPNTSQRASTSNSTRGSSTSSGGTHSDSPADLRPDAHALFNAALDALEGCAPEEAGTHAEARAMRAGVRSVARLVALETARELAKLYAEPGDSPRARSDGCARRSSPATSAQKHAARVRKLAQRDAAWFLCAVLGRVLSVNSTGVGGVASEGGSAGEGSAGAVLLDDAVWAVLAGLLRDSREDAGRSWETGVEEGASPDADGPGRERTGLGMAERGMLLAVLERAWIS</sequence>
<feature type="compositionally biased region" description="Basic and acidic residues" evidence="1">
    <location>
        <begin position="115"/>
        <end position="125"/>
    </location>
</feature>
<dbReference type="HOGENOM" id="CLU_1109229_0_0_1"/>
<dbReference type="AlphaFoldDB" id="M2QV58"/>
<protein>
    <submittedName>
        <fullName evidence="3">Uncharacterized protein</fullName>
    </submittedName>
</protein>
<evidence type="ECO:0000256" key="2">
    <source>
        <dbReference type="SAM" id="SignalP"/>
    </source>
</evidence>
<keyword evidence="2" id="KW-0732">Signal</keyword>
<name>M2QV58_CERS8</name>
<feature type="region of interest" description="Disordered" evidence="1">
    <location>
        <begin position="24"/>
        <end position="56"/>
    </location>
</feature>
<dbReference type="OrthoDB" id="2803918at2759"/>
<reference evidence="3 4" key="1">
    <citation type="journal article" date="2012" name="Proc. Natl. Acad. Sci. U.S.A.">
        <title>Comparative genomics of Ceriporiopsis subvermispora and Phanerochaete chrysosporium provide insight into selective ligninolysis.</title>
        <authorList>
            <person name="Fernandez-Fueyo E."/>
            <person name="Ruiz-Duenas F.J."/>
            <person name="Ferreira P."/>
            <person name="Floudas D."/>
            <person name="Hibbett D.S."/>
            <person name="Canessa P."/>
            <person name="Larrondo L.F."/>
            <person name="James T.Y."/>
            <person name="Seelenfreund D."/>
            <person name="Lobos S."/>
            <person name="Polanco R."/>
            <person name="Tello M."/>
            <person name="Honda Y."/>
            <person name="Watanabe T."/>
            <person name="Watanabe T."/>
            <person name="Ryu J.S."/>
            <person name="Kubicek C.P."/>
            <person name="Schmoll M."/>
            <person name="Gaskell J."/>
            <person name="Hammel K.E."/>
            <person name="St John F.J."/>
            <person name="Vanden Wymelenberg A."/>
            <person name="Sabat G."/>
            <person name="Splinter BonDurant S."/>
            <person name="Syed K."/>
            <person name="Yadav J.S."/>
            <person name="Doddapaneni H."/>
            <person name="Subramanian V."/>
            <person name="Lavin J.L."/>
            <person name="Oguiza J.A."/>
            <person name="Perez G."/>
            <person name="Pisabarro A.G."/>
            <person name="Ramirez L."/>
            <person name="Santoyo F."/>
            <person name="Master E."/>
            <person name="Coutinho P.M."/>
            <person name="Henrissat B."/>
            <person name="Lombard V."/>
            <person name="Magnuson J.K."/>
            <person name="Kuees U."/>
            <person name="Hori C."/>
            <person name="Igarashi K."/>
            <person name="Samejima M."/>
            <person name="Held B.W."/>
            <person name="Barry K.W."/>
            <person name="LaButti K.M."/>
            <person name="Lapidus A."/>
            <person name="Lindquist E.A."/>
            <person name="Lucas S.M."/>
            <person name="Riley R."/>
            <person name="Salamov A.A."/>
            <person name="Hoffmeister D."/>
            <person name="Schwenk D."/>
            <person name="Hadar Y."/>
            <person name="Yarden O."/>
            <person name="de Vries R.P."/>
            <person name="Wiebenga A."/>
            <person name="Stenlid J."/>
            <person name="Eastwood D."/>
            <person name="Grigoriev I.V."/>
            <person name="Berka R.M."/>
            <person name="Blanchette R.A."/>
            <person name="Kersten P."/>
            <person name="Martinez A.T."/>
            <person name="Vicuna R."/>
            <person name="Cullen D."/>
        </authorList>
    </citation>
    <scope>NUCLEOTIDE SEQUENCE [LARGE SCALE GENOMIC DNA]</scope>
    <source>
        <strain evidence="3 4">B</strain>
    </source>
</reference>
<keyword evidence="4" id="KW-1185">Reference proteome</keyword>
<evidence type="ECO:0000313" key="3">
    <source>
        <dbReference type="EMBL" id="EMD30401.1"/>
    </source>
</evidence>
<gene>
    <name evidence="3" type="ORF">CERSUDRAFT_101424</name>
</gene>
<feature type="chain" id="PRO_5004023333" evidence="2">
    <location>
        <begin position="20"/>
        <end position="251"/>
    </location>
</feature>
<feature type="non-terminal residue" evidence="3">
    <location>
        <position position="1"/>
    </location>
</feature>
<feature type="region of interest" description="Disordered" evidence="1">
    <location>
        <begin position="207"/>
        <end position="228"/>
    </location>
</feature>
<dbReference type="Proteomes" id="UP000016930">
    <property type="component" value="Unassembled WGS sequence"/>
</dbReference>
<organism evidence="3 4">
    <name type="scientific">Ceriporiopsis subvermispora (strain B)</name>
    <name type="common">White-rot fungus</name>
    <name type="synonym">Gelatoporia subvermispora</name>
    <dbReference type="NCBI Taxonomy" id="914234"/>
    <lineage>
        <taxon>Eukaryota</taxon>
        <taxon>Fungi</taxon>
        <taxon>Dikarya</taxon>
        <taxon>Basidiomycota</taxon>
        <taxon>Agaricomycotina</taxon>
        <taxon>Agaricomycetes</taxon>
        <taxon>Polyporales</taxon>
        <taxon>Gelatoporiaceae</taxon>
        <taxon>Gelatoporia</taxon>
    </lineage>
</organism>